<reference evidence="1 2" key="1">
    <citation type="submission" date="2023-08" db="EMBL/GenBank/DDBJ databases">
        <title>Black Yeasts Isolated from many extreme environments.</title>
        <authorList>
            <person name="Coleine C."/>
            <person name="Stajich J.E."/>
            <person name="Selbmann L."/>
        </authorList>
    </citation>
    <scope>NUCLEOTIDE SEQUENCE [LARGE SCALE GENOMIC DNA]</scope>
    <source>
        <strain evidence="1 2">CCFEE 5885</strain>
    </source>
</reference>
<evidence type="ECO:0000313" key="1">
    <source>
        <dbReference type="EMBL" id="KAK5089408.1"/>
    </source>
</evidence>
<name>A0ABR0K6I7_9EURO</name>
<organism evidence="1 2">
    <name type="scientific">Lithohypha guttulata</name>
    <dbReference type="NCBI Taxonomy" id="1690604"/>
    <lineage>
        <taxon>Eukaryota</taxon>
        <taxon>Fungi</taxon>
        <taxon>Dikarya</taxon>
        <taxon>Ascomycota</taxon>
        <taxon>Pezizomycotina</taxon>
        <taxon>Eurotiomycetes</taxon>
        <taxon>Chaetothyriomycetidae</taxon>
        <taxon>Chaetothyriales</taxon>
        <taxon>Trichomeriaceae</taxon>
        <taxon>Lithohypha</taxon>
    </lineage>
</organism>
<protein>
    <submittedName>
        <fullName evidence="1">Uncharacterized protein</fullName>
    </submittedName>
</protein>
<comment type="caution">
    <text evidence="1">The sequence shown here is derived from an EMBL/GenBank/DDBJ whole genome shotgun (WGS) entry which is preliminary data.</text>
</comment>
<dbReference type="EMBL" id="JAVRRG010000078">
    <property type="protein sequence ID" value="KAK5089408.1"/>
    <property type="molecule type" value="Genomic_DNA"/>
</dbReference>
<gene>
    <name evidence="1" type="ORF">LTR24_006224</name>
</gene>
<sequence>MATLKASDMQILQQIIVLNNKQAMKLSKYGEALFRTILVRAIGRVPHDVQEEYRTTLPKDENPGNMPLTSFTTKKLELLLSFQTATHAKVDEVLGEMGLE</sequence>
<keyword evidence="2" id="KW-1185">Reference proteome</keyword>
<dbReference type="Proteomes" id="UP001345013">
    <property type="component" value="Unassembled WGS sequence"/>
</dbReference>
<proteinExistence type="predicted"/>
<evidence type="ECO:0000313" key="2">
    <source>
        <dbReference type="Proteomes" id="UP001345013"/>
    </source>
</evidence>
<accession>A0ABR0K6I7</accession>